<protein>
    <recommendedName>
        <fullName evidence="2">Methyltransferase type 11 domain-containing protein</fullName>
    </recommendedName>
</protein>
<dbReference type="Gene3D" id="3.40.50.150">
    <property type="entry name" value="Vaccinia Virus protein VP39"/>
    <property type="match status" value="1"/>
</dbReference>
<dbReference type="PANTHER" id="PTHR44068:SF11">
    <property type="entry name" value="GERANYL DIPHOSPHATE 2-C-METHYLTRANSFERASE"/>
    <property type="match status" value="1"/>
</dbReference>
<name>A0A1F7X869_9BACT</name>
<evidence type="ECO:0000313" key="3">
    <source>
        <dbReference type="EMBL" id="OGM10969.1"/>
    </source>
</evidence>
<dbReference type="InterPro" id="IPR050447">
    <property type="entry name" value="Erg6_SMT_methyltransf"/>
</dbReference>
<dbReference type="Pfam" id="PF08241">
    <property type="entry name" value="Methyltransf_11"/>
    <property type="match status" value="1"/>
</dbReference>
<gene>
    <name evidence="3" type="ORF">A2Z22_03825</name>
</gene>
<dbReference type="InterPro" id="IPR013216">
    <property type="entry name" value="Methyltransf_11"/>
</dbReference>
<dbReference type="SUPFAM" id="SSF53335">
    <property type="entry name" value="S-adenosyl-L-methionine-dependent methyltransferases"/>
    <property type="match status" value="1"/>
</dbReference>
<dbReference type="CDD" id="cd02440">
    <property type="entry name" value="AdoMet_MTases"/>
    <property type="match status" value="1"/>
</dbReference>
<dbReference type="Proteomes" id="UP000177053">
    <property type="component" value="Unassembled WGS sequence"/>
</dbReference>
<dbReference type="PANTHER" id="PTHR44068">
    <property type="entry name" value="ZGC:194242"/>
    <property type="match status" value="1"/>
</dbReference>
<proteinExistence type="predicted"/>
<evidence type="ECO:0000256" key="1">
    <source>
        <dbReference type="ARBA" id="ARBA00022679"/>
    </source>
</evidence>
<sequence length="212" mass="24227">MVERSRYLYDANYPYLKFVVENTGLLRYDARVAIRDWLRVSVSLGLKPGNRILDVGCCIGTLGHYLKYGGVSTYGIDINPAAIKKGHEIFGIESSNTSIIADGMAIPYQTDYFDAVASQDVFEHFSNLDCARKALQEMDRVLKPNQKMFHKITVLEETSHIHNDPSHRIKQTTDEWLSFFATNGWETIKNPTRHFPIKSSLSYGNFLLSRKR</sequence>
<accession>A0A1F7X869</accession>
<dbReference type="GO" id="GO:0008757">
    <property type="term" value="F:S-adenosylmethionine-dependent methyltransferase activity"/>
    <property type="evidence" value="ECO:0007669"/>
    <property type="project" value="InterPro"/>
</dbReference>
<dbReference type="AlphaFoldDB" id="A0A1F7X869"/>
<feature type="domain" description="Methyltransferase type 11" evidence="2">
    <location>
        <begin position="53"/>
        <end position="148"/>
    </location>
</feature>
<evidence type="ECO:0000259" key="2">
    <source>
        <dbReference type="Pfam" id="PF08241"/>
    </source>
</evidence>
<dbReference type="EMBL" id="MGFS01000027">
    <property type="protein sequence ID" value="OGM10969.1"/>
    <property type="molecule type" value="Genomic_DNA"/>
</dbReference>
<dbReference type="InterPro" id="IPR029063">
    <property type="entry name" value="SAM-dependent_MTases_sf"/>
</dbReference>
<keyword evidence="1" id="KW-0808">Transferase</keyword>
<organism evidence="3 4">
    <name type="scientific">Candidatus Woesebacteria bacterium RBG_16_34_12</name>
    <dbReference type="NCBI Taxonomy" id="1802480"/>
    <lineage>
        <taxon>Bacteria</taxon>
        <taxon>Candidatus Woeseibacteriota</taxon>
    </lineage>
</organism>
<evidence type="ECO:0000313" key="4">
    <source>
        <dbReference type="Proteomes" id="UP000177053"/>
    </source>
</evidence>
<reference evidence="3 4" key="1">
    <citation type="journal article" date="2016" name="Nat. Commun.">
        <title>Thousands of microbial genomes shed light on interconnected biogeochemical processes in an aquifer system.</title>
        <authorList>
            <person name="Anantharaman K."/>
            <person name="Brown C.T."/>
            <person name="Hug L.A."/>
            <person name="Sharon I."/>
            <person name="Castelle C.J."/>
            <person name="Probst A.J."/>
            <person name="Thomas B.C."/>
            <person name="Singh A."/>
            <person name="Wilkins M.J."/>
            <person name="Karaoz U."/>
            <person name="Brodie E.L."/>
            <person name="Williams K.H."/>
            <person name="Hubbard S.S."/>
            <person name="Banfield J.F."/>
        </authorList>
    </citation>
    <scope>NUCLEOTIDE SEQUENCE [LARGE SCALE GENOMIC DNA]</scope>
</reference>
<comment type="caution">
    <text evidence="3">The sequence shown here is derived from an EMBL/GenBank/DDBJ whole genome shotgun (WGS) entry which is preliminary data.</text>
</comment>